<keyword evidence="1" id="KW-0472">Membrane</keyword>
<organism evidence="2 3">
    <name type="scientific">Candidatus Dechloromonas phosphorivorans</name>
    <dbReference type="NCBI Taxonomy" id="2899244"/>
    <lineage>
        <taxon>Bacteria</taxon>
        <taxon>Pseudomonadati</taxon>
        <taxon>Pseudomonadota</taxon>
        <taxon>Betaproteobacteria</taxon>
        <taxon>Rhodocyclales</taxon>
        <taxon>Azonexaceae</taxon>
        <taxon>Dechloromonas</taxon>
    </lineage>
</organism>
<dbReference type="EMBL" id="JADJMS010000027">
    <property type="protein sequence ID" value="MBK7415891.1"/>
    <property type="molecule type" value="Genomic_DNA"/>
</dbReference>
<gene>
    <name evidence="2" type="ORF">IPJ38_13000</name>
</gene>
<proteinExistence type="predicted"/>
<feature type="transmembrane region" description="Helical" evidence="1">
    <location>
        <begin position="89"/>
        <end position="110"/>
    </location>
</feature>
<protein>
    <submittedName>
        <fullName evidence="2">Uncharacterized protein</fullName>
    </submittedName>
</protein>
<comment type="caution">
    <text evidence="2">The sequence shown here is derived from an EMBL/GenBank/DDBJ whole genome shotgun (WGS) entry which is preliminary data.</text>
</comment>
<dbReference type="AlphaFoldDB" id="A0A935JXN9"/>
<evidence type="ECO:0000313" key="3">
    <source>
        <dbReference type="Proteomes" id="UP000739411"/>
    </source>
</evidence>
<dbReference type="Proteomes" id="UP000739411">
    <property type="component" value="Unassembled WGS sequence"/>
</dbReference>
<keyword evidence="1" id="KW-0812">Transmembrane</keyword>
<feature type="transmembrane region" description="Helical" evidence="1">
    <location>
        <begin position="12"/>
        <end position="31"/>
    </location>
</feature>
<name>A0A935JXN9_9RHOO</name>
<feature type="transmembrane region" description="Helical" evidence="1">
    <location>
        <begin position="62"/>
        <end position="82"/>
    </location>
</feature>
<feature type="transmembrane region" description="Helical" evidence="1">
    <location>
        <begin position="143"/>
        <end position="163"/>
    </location>
</feature>
<sequence length="175" mass="19563">MDDEDAWKSVSGTAFGGVLLATLVILIIHGASRDGWVPILDSANLALHEAGHPLVGIFSDRLMVYGGTLFQLIFPITVVFHFSRQREPAGFVIGLVWLGENLLNIARYMADARAQELPLVGGGEHDWTEIFMRWGVLAKDVKIAGLTRWLAYVLMLGALVWLWRRYKTQKNAEMI</sequence>
<keyword evidence="1" id="KW-1133">Transmembrane helix</keyword>
<reference evidence="2 3" key="1">
    <citation type="submission" date="2020-10" db="EMBL/GenBank/DDBJ databases">
        <title>Connecting structure to function with the recovery of over 1000 high-quality activated sludge metagenome-assembled genomes encoding full-length rRNA genes using long-read sequencing.</title>
        <authorList>
            <person name="Singleton C.M."/>
            <person name="Petriglieri F."/>
            <person name="Kristensen J.M."/>
            <person name="Kirkegaard R.H."/>
            <person name="Michaelsen T.Y."/>
            <person name="Andersen M.H."/>
            <person name="Karst S.M."/>
            <person name="Dueholm M.S."/>
            <person name="Nielsen P.H."/>
            <person name="Albertsen M."/>
        </authorList>
    </citation>
    <scope>NUCLEOTIDE SEQUENCE [LARGE SCALE GENOMIC DNA]</scope>
    <source>
        <strain evidence="2">EsbW_18-Q3-R4-48_BATAC.463</strain>
    </source>
</reference>
<evidence type="ECO:0000313" key="2">
    <source>
        <dbReference type="EMBL" id="MBK7415891.1"/>
    </source>
</evidence>
<evidence type="ECO:0000256" key="1">
    <source>
        <dbReference type="SAM" id="Phobius"/>
    </source>
</evidence>
<accession>A0A935JXN9</accession>